<dbReference type="FunFam" id="2.40.10.120:FF:000007">
    <property type="entry name" value="Periplasmic serine endoprotease DegP-like"/>
    <property type="match status" value="1"/>
</dbReference>
<feature type="domain" description="PDZ" evidence="17">
    <location>
        <begin position="404"/>
        <end position="450"/>
    </location>
</feature>
<keyword evidence="12" id="KW-0346">Stress response</keyword>
<gene>
    <name evidence="18" type="ORF">A4S15_14240</name>
</gene>
<dbReference type="SMART" id="SM00228">
    <property type="entry name" value="PDZ"/>
    <property type="match status" value="2"/>
</dbReference>
<dbReference type="SUPFAM" id="SSF50494">
    <property type="entry name" value="Trypsin-like serine proteases"/>
    <property type="match status" value="1"/>
</dbReference>
<feature type="binding site" evidence="15">
    <location>
        <position position="165"/>
    </location>
    <ligand>
        <name>substrate</name>
    </ligand>
</feature>
<comment type="catalytic activity">
    <reaction evidence="1">
        <text>Acts on substrates that are at least partially unfolded. The cleavage site P1 residue is normally between a pair of hydrophobic residues, such as Val-|-Val.</text>
        <dbReference type="EC" id="3.4.21.107"/>
    </reaction>
</comment>
<evidence type="ECO:0000259" key="17">
    <source>
        <dbReference type="PROSITE" id="PS50106"/>
    </source>
</evidence>
<feature type="region of interest" description="Disordered" evidence="16">
    <location>
        <begin position="382"/>
        <end position="403"/>
    </location>
</feature>
<keyword evidence="6" id="KW-0645">Protease</keyword>
<evidence type="ECO:0000256" key="2">
    <source>
        <dbReference type="ARBA" id="ARBA00004418"/>
    </source>
</evidence>
<evidence type="ECO:0000256" key="1">
    <source>
        <dbReference type="ARBA" id="ARBA00001772"/>
    </source>
</evidence>
<dbReference type="AlphaFoldDB" id="A0A1W9HPT6"/>
<dbReference type="PROSITE" id="PS50106">
    <property type="entry name" value="PDZ"/>
    <property type="match status" value="2"/>
</dbReference>
<evidence type="ECO:0000313" key="18">
    <source>
        <dbReference type="EMBL" id="OQW49254.1"/>
    </source>
</evidence>
<dbReference type="Pfam" id="PF17820">
    <property type="entry name" value="PDZ_6"/>
    <property type="match status" value="1"/>
</dbReference>
<dbReference type="EC" id="3.4.21.107" evidence="4"/>
<dbReference type="InterPro" id="IPR001940">
    <property type="entry name" value="Peptidase_S1C"/>
</dbReference>
<comment type="subcellular location">
    <subcellularLocation>
        <location evidence="2">Periplasm</location>
    </subcellularLocation>
</comment>
<dbReference type="InterPro" id="IPR011782">
    <property type="entry name" value="Pept_S1C_Do"/>
</dbReference>
<evidence type="ECO:0000256" key="15">
    <source>
        <dbReference type="PIRSR" id="PIRSR611782-2"/>
    </source>
</evidence>
<dbReference type="GO" id="GO:0006508">
    <property type="term" value="P:proteolysis"/>
    <property type="evidence" value="ECO:0007669"/>
    <property type="project" value="UniProtKB-KW"/>
</dbReference>
<feature type="binding site" evidence="15">
    <location>
        <position position="135"/>
    </location>
    <ligand>
        <name>substrate</name>
    </ligand>
</feature>
<dbReference type="InterPro" id="IPR001478">
    <property type="entry name" value="PDZ"/>
</dbReference>
<dbReference type="PANTHER" id="PTHR22939:SF130">
    <property type="entry name" value="PERIPLASMIC SERINE ENDOPROTEASE DEGP-LIKE-RELATED"/>
    <property type="match status" value="1"/>
</dbReference>
<dbReference type="Gene3D" id="2.30.42.10">
    <property type="match status" value="2"/>
</dbReference>
<keyword evidence="8" id="KW-0677">Repeat</keyword>
<keyword evidence="7" id="KW-0732">Signal</keyword>
<dbReference type="GO" id="GO:0042597">
    <property type="term" value="C:periplasmic space"/>
    <property type="evidence" value="ECO:0007669"/>
    <property type="project" value="UniProtKB-SubCell"/>
</dbReference>
<comment type="caution">
    <text evidence="18">The sequence shown here is derived from an EMBL/GenBank/DDBJ whole genome shotgun (WGS) entry which is preliminary data.</text>
</comment>
<dbReference type="NCBIfam" id="TIGR02037">
    <property type="entry name" value="degP_htrA_DO"/>
    <property type="match status" value="1"/>
</dbReference>
<dbReference type="PROSITE" id="PS51318">
    <property type="entry name" value="TAT"/>
    <property type="match status" value="1"/>
</dbReference>
<feature type="domain" description="PDZ" evidence="17">
    <location>
        <begin position="294"/>
        <end position="346"/>
    </location>
</feature>
<dbReference type="InterPro" id="IPR009003">
    <property type="entry name" value="Peptidase_S1_PA"/>
</dbReference>
<name>A0A1W9HPT6_9HYPH</name>
<evidence type="ECO:0000256" key="14">
    <source>
        <dbReference type="PIRSR" id="PIRSR611782-1"/>
    </source>
</evidence>
<evidence type="ECO:0000256" key="3">
    <source>
        <dbReference type="ARBA" id="ARBA00010541"/>
    </source>
</evidence>
<dbReference type="STRING" id="1827387.A4S15_14240"/>
<comment type="similarity">
    <text evidence="3">Belongs to the peptidase S1C family.</text>
</comment>
<feature type="compositionally biased region" description="Basic and acidic residues" evidence="16">
    <location>
        <begin position="387"/>
        <end position="399"/>
    </location>
</feature>
<protein>
    <recommendedName>
        <fullName evidence="5">Probable periplasmic serine endoprotease DegP-like</fullName>
        <ecNumber evidence="4">3.4.21.107</ecNumber>
    </recommendedName>
    <alternativeName>
        <fullName evidence="13">Protease Do</fullName>
    </alternativeName>
</protein>
<accession>A0A1W9HPT6</accession>
<dbReference type="GO" id="GO:0004252">
    <property type="term" value="F:serine-type endopeptidase activity"/>
    <property type="evidence" value="ECO:0007669"/>
    <property type="project" value="InterPro"/>
</dbReference>
<dbReference type="PANTHER" id="PTHR22939">
    <property type="entry name" value="SERINE PROTEASE FAMILY S1C HTRA-RELATED"/>
    <property type="match status" value="1"/>
</dbReference>
<keyword evidence="11" id="KW-0720">Serine protease</keyword>
<keyword evidence="10" id="KW-0378">Hydrolase</keyword>
<dbReference type="InterPro" id="IPR006311">
    <property type="entry name" value="TAT_signal"/>
</dbReference>
<dbReference type="Gene3D" id="2.40.10.120">
    <property type="match status" value="1"/>
</dbReference>
<keyword evidence="9" id="KW-0574">Periplasm</keyword>
<organism evidence="18 19">
    <name type="scientific">Candidatus Raskinella chloraquaticus</name>
    <dbReference type="NCBI Taxonomy" id="1951219"/>
    <lineage>
        <taxon>Bacteria</taxon>
        <taxon>Pseudomonadati</taxon>
        <taxon>Pseudomonadota</taxon>
        <taxon>Alphaproteobacteria</taxon>
        <taxon>Hyphomicrobiales</taxon>
        <taxon>Phreatobacteraceae</taxon>
        <taxon>Candidatus Raskinella</taxon>
    </lineage>
</organism>
<sequence>MSNQNSSLLSRHRRALLGAAAALALVGGFAAGSALPVHALSTARAEAPVSIRPTGFADVVARVKPAVVAVIVQRDNVQNSSADANDIPELSPDHPLYRYFRQFRDERGQQAPRPSAAQGSGFFITNDGYLLTNNHVVEGGSAYKIITDDGQKLNGKLVGRDPRTDLALLKVDADKPLPFVNFASAQPRIGDWVVAIGNPFGLGGTVTAGILSARGRDIGAGPYDDFLQIDAPVNRGNSGGPTFNLDGDVIGINTAIYSPSGGSVGIGFAIPATLAQTVVAQLRKDGTVVRGWLGVQIQPVTDEIAASLGLSATTGALVADVQPSSPAARAGVKPGDAILAIDGEAVHDSRDLQRRVAALLPGTSYKLDIQRRGQKSTLTVNLGKLPGDQERADAPDERSPATLGSLGLTLSPATGEGKGVTIAAVDPRGVAAAKGIKAGDIILDIAGEPVAKPADVQAKLADARSNGQKSVLARIQSKGRSIFVPLPLQQG</sequence>
<evidence type="ECO:0000256" key="16">
    <source>
        <dbReference type="SAM" id="MobiDB-lite"/>
    </source>
</evidence>
<proteinExistence type="inferred from homology"/>
<dbReference type="PRINTS" id="PR00834">
    <property type="entry name" value="PROTEASES2C"/>
</dbReference>
<dbReference type="Pfam" id="PF13180">
    <property type="entry name" value="PDZ_2"/>
    <property type="match status" value="1"/>
</dbReference>
<reference evidence="18 19" key="1">
    <citation type="journal article" date="2017" name="Water Res.">
        <title>Comammox in drinking water systems.</title>
        <authorList>
            <person name="Wang Y."/>
            <person name="Ma L."/>
            <person name="Mao Y."/>
            <person name="Jiang X."/>
            <person name="Xia Y."/>
            <person name="Yu K."/>
            <person name="Li B."/>
            <person name="Zhang T."/>
        </authorList>
    </citation>
    <scope>NUCLEOTIDE SEQUENCE [LARGE SCALE GENOMIC DNA]</scope>
    <source>
        <strain evidence="18">SG_bin8</strain>
    </source>
</reference>
<evidence type="ECO:0000256" key="11">
    <source>
        <dbReference type="ARBA" id="ARBA00022825"/>
    </source>
</evidence>
<evidence type="ECO:0000256" key="12">
    <source>
        <dbReference type="ARBA" id="ARBA00023016"/>
    </source>
</evidence>
<dbReference type="Pfam" id="PF13365">
    <property type="entry name" value="Trypsin_2"/>
    <property type="match status" value="1"/>
</dbReference>
<evidence type="ECO:0000256" key="5">
    <source>
        <dbReference type="ARBA" id="ARBA00013958"/>
    </source>
</evidence>
<feature type="active site" description="Charge relay system" evidence="14">
    <location>
        <position position="135"/>
    </location>
</feature>
<evidence type="ECO:0000256" key="13">
    <source>
        <dbReference type="ARBA" id="ARBA00032850"/>
    </source>
</evidence>
<dbReference type="InterPro" id="IPR041489">
    <property type="entry name" value="PDZ_6"/>
</dbReference>
<feature type="active site" description="Charge relay system" evidence="14">
    <location>
        <position position="165"/>
    </location>
</feature>
<feature type="binding site" evidence="15">
    <location>
        <begin position="236"/>
        <end position="238"/>
    </location>
    <ligand>
        <name>substrate</name>
    </ligand>
</feature>
<evidence type="ECO:0000256" key="10">
    <source>
        <dbReference type="ARBA" id="ARBA00022801"/>
    </source>
</evidence>
<dbReference type="Proteomes" id="UP000192872">
    <property type="component" value="Unassembled WGS sequence"/>
</dbReference>
<dbReference type="EMBL" id="LWDL01000032">
    <property type="protein sequence ID" value="OQW49254.1"/>
    <property type="molecule type" value="Genomic_DNA"/>
</dbReference>
<evidence type="ECO:0000256" key="4">
    <source>
        <dbReference type="ARBA" id="ARBA00013035"/>
    </source>
</evidence>
<feature type="active site" description="Charge relay system" evidence="14">
    <location>
        <position position="238"/>
    </location>
</feature>
<evidence type="ECO:0000256" key="9">
    <source>
        <dbReference type="ARBA" id="ARBA00022764"/>
    </source>
</evidence>
<evidence type="ECO:0000256" key="7">
    <source>
        <dbReference type="ARBA" id="ARBA00022729"/>
    </source>
</evidence>
<evidence type="ECO:0000313" key="19">
    <source>
        <dbReference type="Proteomes" id="UP000192872"/>
    </source>
</evidence>
<dbReference type="CDD" id="cd10839">
    <property type="entry name" value="cpPDZ1_DegP-like"/>
    <property type="match status" value="1"/>
</dbReference>
<evidence type="ECO:0000256" key="6">
    <source>
        <dbReference type="ARBA" id="ARBA00022670"/>
    </source>
</evidence>
<dbReference type="InterPro" id="IPR036034">
    <property type="entry name" value="PDZ_sf"/>
</dbReference>
<dbReference type="SUPFAM" id="SSF50156">
    <property type="entry name" value="PDZ domain-like"/>
    <property type="match status" value="2"/>
</dbReference>
<evidence type="ECO:0000256" key="8">
    <source>
        <dbReference type="ARBA" id="ARBA00022737"/>
    </source>
</evidence>